<name>A0AAN8VTP1_9MAGN</name>
<keyword evidence="4" id="KW-1133">Transmembrane helix</keyword>
<evidence type="ECO:0000256" key="4">
    <source>
        <dbReference type="ARBA" id="ARBA00022989"/>
    </source>
</evidence>
<proteinExistence type="inferred from homology"/>
<evidence type="ECO:0000313" key="6">
    <source>
        <dbReference type="EMBL" id="KAK6940040.1"/>
    </source>
</evidence>
<comment type="similarity">
    <text evidence="2">Belongs to the UPF0496 family.</text>
</comment>
<dbReference type="PANTHER" id="PTHR31113">
    <property type="entry name" value="UPF0496 PROTEIN 3-RELATED"/>
    <property type="match status" value="1"/>
</dbReference>
<dbReference type="GO" id="GO:0016020">
    <property type="term" value="C:membrane"/>
    <property type="evidence" value="ECO:0007669"/>
    <property type="project" value="UniProtKB-SubCell"/>
</dbReference>
<evidence type="ECO:0000256" key="5">
    <source>
        <dbReference type="ARBA" id="ARBA00023136"/>
    </source>
</evidence>
<evidence type="ECO:0000313" key="7">
    <source>
        <dbReference type="Proteomes" id="UP001370490"/>
    </source>
</evidence>
<reference evidence="6 7" key="1">
    <citation type="submission" date="2023-12" db="EMBL/GenBank/DDBJ databases">
        <title>A high-quality genome assembly for Dillenia turbinata (Dilleniales).</title>
        <authorList>
            <person name="Chanderbali A."/>
        </authorList>
    </citation>
    <scope>NUCLEOTIDE SEQUENCE [LARGE SCALE GENOMIC DNA]</scope>
    <source>
        <strain evidence="6">LSX21</strain>
        <tissue evidence="6">Leaf</tissue>
    </source>
</reference>
<organism evidence="6 7">
    <name type="scientific">Dillenia turbinata</name>
    <dbReference type="NCBI Taxonomy" id="194707"/>
    <lineage>
        <taxon>Eukaryota</taxon>
        <taxon>Viridiplantae</taxon>
        <taxon>Streptophyta</taxon>
        <taxon>Embryophyta</taxon>
        <taxon>Tracheophyta</taxon>
        <taxon>Spermatophyta</taxon>
        <taxon>Magnoliopsida</taxon>
        <taxon>eudicotyledons</taxon>
        <taxon>Gunneridae</taxon>
        <taxon>Pentapetalae</taxon>
        <taxon>Dilleniales</taxon>
        <taxon>Dilleniaceae</taxon>
        <taxon>Dillenia</taxon>
    </lineage>
</organism>
<dbReference type="InterPro" id="IPR007749">
    <property type="entry name" value="DUF677"/>
</dbReference>
<evidence type="ECO:0000256" key="2">
    <source>
        <dbReference type="ARBA" id="ARBA00009074"/>
    </source>
</evidence>
<comment type="subcellular location">
    <subcellularLocation>
        <location evidence="1">Membrane</location>
    </subcellularLocation>
</comment>
<evidence type="ECO:0000256" key="1">
    <source>
        <dbReference type="ARBA" id="ARBA00004370"/>
    </source>
</evidence>
<keyword evidence="3" id="KW-0812">Transmembrane</keyword>
<keyword evidence="5" id="KW-0472">Membrane</keyword>
<evidence type="ECO:0000256" key="3">
    <source>
        <dbReference type="ARBA" id="ARBA00022692"/>
    </source>
</evidence>
<comment type="caution">
    <text evidence="6">The sequence shown here is derived from an EMBL/GenBank/DDBJ whole genome shotgun (WGS) entry which is preliminary data.</text>
</comment>
<gene>
    <name evidence="6" type="ORF">RJ641_029571</name>
</gene>
<dbReference type="PANTHER" id="PTHR31113:SF2">
    <property type="entry name" value="OS04G0423200 PROTEIN"/>
    <property type="match status" value="1"/>
</dbReference>
<dbReference type="AlphaFoldDB" id="A0AAN8VTP1"/>
<dbReference type="EMBL" id="JBAMMX010000005">
    <property type="protein sequence ID" value="KAK6940040.1"/>
    <property type="molecule type" value="Genomic_DNA"/>
</dbReference>
<dbReference type="Proteomes" id="UP001370490">
    <property type="component" value="Unassembled WGS sequence"/>
</dbReference>
<protein>
    <submittedName>
        <fullName evidence="6">Uncharacterized protein</fullName>
    </submittedName>
</protein>
<sequence length="176" mass="20130">MYDKDLNEERKSLNVNEEYLCALRTNSIADFFTKAQLLANKPISPSFSCHRTFSECLLEPGQETITAILESMTVLSTKPGLKNMQLHSQRHHASSTEIPELRKRSKGFRQQVEELEEHVYLCLVTINRARALVMKQIAASHCDQSSQGFGDEADCCFTLCSKSNVVAFRRIFVRYY</sequence>
<keyword evidence="7" id="KW-1185">Reference proteome</keyword>
<accession>A0AAN8VTP1</accession>